<dbReference type="InterPro" id="IPR003599">
    <property type="entry name" value="Ig_sub"/>
</dbReference>
<accession>A0AAY4ETU2</accession>
<feature type="domain" description="Ig-like" evidence="1">
    <location>
        <begin position="21"/>
        <end position="132"/>
    </location>
</feature>
<reference evidence="2" key="2">
    <citation type="submission" date="2025-08" db="UniProtKB">
        <authorList>
            <consortium name="Ensembl"/>
        </authorList>
    </citation>
    <scope>IDENTIFICATION</scope>
</reference>
<evidence type="ECO:0000313" key="3">
    <source>
        <dbReference type="Proteomes" id="UP000694580"/>
    </source>
</evidence>
<dbReference type="SMART" id="SM00409">
    <property type="entry name" value="IG"/>
    <property type="match status" value="1"/>
</dbReference>
<dbReference type="PROSITE" id="PS50835">
    <property type="entry name" value="IG_LIKE"/>
    <property type="match status" value="1"/>
</dbReference>
<reference evidence="2" key="3">
    <citation type="submission" date="2025-09" db="UniProtKB">
        <authorList>
            <consortium name="Ensembl"/>
        </authorList>
    </citation>
    <scope>IDENTIFICATION</scope>
</reference>
<evidence type="ECO:0000259" key="1">
    <source>
        <dbReference type="PROSITE" id="PS50835"/>
    </source>
</evidence>
<evidence type="ECO:0000313" key="2">
    <source>
        <dbReference type="Ensembl" id="ENSDCDP00010060594.1"/>
    </source>
</evidence>
<dbReference type="InterPro" id="IPR036179">
    <property type="entry name" value="Ig-like_dom_sf"/>
</dbReference>
<dbReference type="InterPro" id="IPR013783">
    <property type="entry name" value="Ig-like_fold"/>
</dbReference>
<reference evidence="2 3" key="1">
    <citation type="submission" date="2020-06" db="EMBL/GenBank/DDBJ databases">
        <authorList>
            <consortium name="Wellcome Sanger Institute Data Sharing"/>
        </authorList>
    </citation>
    <scope>NUCLEOTIDE SEQUENCE [LARGE SCALE GENOMIC DNA]</scope>
</reference>
<name>A0AAY4ETU2_9TELE</name>
<dbReference type="Proteomes" id="UP000694580">
    <property type="component" value="Chromosome 19"/>
</dbReference>
<dbReference type="Ensembl" id="ENSDCDT00010071343.1">
    <property type="protein sequence ID" value="ENSDCDP00010060594.1"/>
    <property type="gene ID" value="ENSDCDG00010033628.1"/>
</dbReference>
<proteinExistence type="predicted"/>
<dbReference type="SUPFAM" id="SSF48726">
    <property type="entry name" value="Immunoglobulin"/>
    <property type="match status" value="1"/>
</dbReference>
<dbReference type="AlphaFoldDB" id="A0AAY4ETU2"/>
<sequence>MAPGFLSHSFCAKSDRLFCPPGYGAERCFTVRARRNFQWVAEGSSLSLACDVEHCGRDDWSGGWGKLRGSVFAALNASSRLELHRRPLTANATRLHLNIISANQSDSGVYQCRINWPLGYSSSGHLTTVNVTEASLGGSTRPVSLRMLVYLCSALCFPLALGLAFCLCRKGAAPIPPHSSTTCKHHLCDSKPFRFNDWALVHCYNFMPY</sequence>
<dbReference type="Gene3D" id="2.60.40.10">
    <property type="entry name" value="Immunoglobulins"/>
    <property type="match status" value="1"/>
</dbReference>
<dbReference type="GeneTree" id="ENSGT00950000183630"/>
<organism evidence="2 3">
    <name type="scientific">Denticeps clupeoides</name>
    <name type="common">denticle herring</name>
    <dbReference type="NCBI Taxonomy" id="299321"/>
    <lineage>
        <taxon>Eukaryota</taxon>
        <taxon>Metazoa</taxon>
        <taxon>Chordata</taxon>
        <taxon>Craniata</taxon>
        <taxon>Vertebrata</taxon>
        <taxon>Euteleostomi</taxon>
        <taxon>Actinopterygii</taxon>
        <taxon>Neopterygii</taxon>
        <taxon>Teleostei</taxon>
        <taxon>Clupei</taxon>
        <taxon>Clupeiformes</taxon>
        <taxon>Denticipitoidei</taxon>
        <taxon>Denticipitidae</taxon>
        <taxon>Denticeps</taxon>
    </lineage>
</organism>
<keyword evidence="3" id="KW-1185">Reference proteome</keyword>
<dbReference type="InterPro" id="IPR007110">
    <property type="entry name" value="Ig-like_dom"/>
</dbReference>
<protein>
    <recommendedName>
        <fullName evidence="1">Ig-like domain-containing protein</fullName>
    </recommendedName>
</protein>